<dbReference type="FunFam" id="3.30.70.870:FF:000001">
    <property type="entry name" value="Elongation factor G"/>
    <property type="match status" value="1"/>
</dbReference>
<dbReference type="SUPFAM" id="SSF52540">
    <property type="entry name" value="P-loop containing nucleoside triphosphate hydrolases"/>
    <property type="match status" value="1"/>
</dbReference>
<dbReference type="InterPro" id="IPR004540">
    <property type="entry name" value="Transl_elong_EFG/EF2"/>
</dbReference>
<dbReference type="FunFam" id="3.30.70.240:FF:000001">
    <property type="entry name" value="Elongation factor G"/>
    <property type="match status" value="1"/>
</dbReference>
<sequence>MDLAKIRNIGFAAHIDAGKTTTTERVLYYTGKIYRMGEVDEGTATMDWMEQEKERGITITAATTTTFWKDHRINIIDTPGHVDFTIEVERCMKVLDGVIIVFCGVGGVEVQSETVWRQADKYLIPRLAFVNKLDRTGSSFYRVLKMMEEKFNQKPVPIQIPIGSEENFIGVCDIIEEKGYIWKEETLGKEYEVIPIPEELEKEVRRWKEEIISILSDDDEELLKKFISGEEIKPEEIKRALRKATQKIKVFPVLCGSALKYKGIQPLLDAVVEYLPSPLDLPPVKGINPKTKKEEKREPLPSSPLSGLIFKIMHDPHRGIMAYVRIYSGVLKTNSPFLLVPPMRMERANRLLLMHANRPEEVSSLSAGEIGVIIGLKEVKTGWTICAAEHPIAFEPMEFPEPVVFLAIEPKTKAEEAKLKNSLRYLSLEDPTFKMREDEETGQIIISGMGELHLDIIIERLARDYGVNLRCGKPQVAYRETITRESFGRGKFLRTIEDQTNYAEVELRLEPGHEGLNIVFETDKIPPFFHPAIEKGILASASSGILAGYPITNLLVAITGGVYDPKNSTDLAFNVASSLAFQDAFKKGSPSLLEPIMSIEIISPDEYTGSVISDLAARRGKVLTIEQLKGYKMLLGEIPLSETFGYATTIRSRTSGRGTYSIQFLRYDLIPEEERKRLFPHLG</sequence>
<dbReference type="SUPFAM" id="SSF50447">
    <property type="entry name" value="Translation proteins"/>
    <property type="match status" value="1"/>
</dbReference>
<dbReference type="InterPro" id="IPR020568">
    <property type="entry name" value="Ribosomal_Su5_D2-typ_SF"/>
</dbReference>
<feature type="binding site" evidence="6">
    <location>
        <begin position="131"/>
        <end position="134"/>
    </location>
    <ligand>
        <name>GTP</name>
        <dbReference type="ChEBI" id="CHEBI:37565"/>
    </ligand>
</feature>
<feature type="domain" description="Tr-type G" evidence="8">
    <location>
        <begin position="4"/>
        <end position="279"/>
    </location>
</feature>
<dbReference type="InterPro" id="IPR009022">
    <property type="entry name" value="EFG_III"/>
</dbReference>
<dbReference type="Gene3D" id="3.30.230.10">
    <property type="match status" value="1"/>
</dbReference>
<gene>
    <name evidence="6 9" type="primary">fusA</name>
    <name evidence="9" type="ORF">ENX07_01470</name>
</gene>
<dbReference type="Pfam" id="PF00679">
    <property type="entry name" value="EFG_C"/>
    <property type="match status" value="1"/>
</dbReference>
<evidence type="ECO:0000256" key="7">
    <source>
        <dbReference type="NCBIfam" id="TIGR00484"/>
    </source>
</evidence>
<dbReference type="GO" id="GO:0003746">
    <property type="term" value="F:translation elongation factor activity"/>
    <property type="evidence" value="ECO:0007669"/>
    <property type="project" value="UniProtKB-UniRule"/>
</dbReference>
<keyword evidence="5 6" id="KW-0342">GTP-binding</keyword>
<evidence type="ECO:0000256" key="3">
    <source>
        <dbReference type="ARBA" id="ARBA00022768"/>
    </source>
</evidence>
<dbReference type="InterPro" id="IPR000640">
    <property type="entry name" value="EFG_V-like"/>
</dbReference>
<dbReference type="InterPro" id="IPR000795">
    <property type="entry name" value="T_Tr_GTP-bd_dom"/>
</dbReference>
<dbReference type="InterPro" id="IPR005225">
    <property type="entry name" value="Small_GTP-bd"/>
</dbReference>
<dbReference type="FunFam" id="3.40.50.300:FF:000029">
    <property type="entry name" value="Elongation factor G"/>
    <property type="match status" value="1"/>
</dbReference>
<dbReference type="CDD" id="cd16262">
    <property type="entry name" value="EFG_III"/>
    <property type="match status" value="1"/>
</dbReference>
<dbReference type="NCBIfam" id="TIGR00231">
    <property type="entry name" value="small_GTP"/>
    <property type="match status" value="1"/>
</dbReference>
<keyword evidence="6" id="KW-0963">Cytoplasm</keyword>
<name>A0A7C3YP52_UNCW3</name>
<dbReference type="PANTHER" id="PTHR43261:SF1">
    <property type="entry name" value="RIBOSOME-RELEASING FACTOR 2, MITOCHONDRIAL"/>
    <property type="match status" value="1"/>
</dbReference>
<dbReference type="GO" id="GO:0005737">
    <property type="term" value="C:cytoplasm"/>
    <property type="evidence" value="ECO:0007669"/>
    <property type="project" value="UniProtKB-SubCell"/>
</dbReference>
<dbReference type="SUPFAM" id="SSF54211">
    <property type="entry name" value="Ribosomal protein S5 domain 2-like"/>
    <property type="match status" value="1"/>
</dbReference>
<evidence type="ECO:0000256" key="6">
    <source>
        <dbReference type="HAMAP-Rule" id="MF_00054"/>
    </source>
</evidence>
<dbReference type="EMBL" id="DTMQ01000010">
    <property type="protein sequence ID" value="HGE98731.1"/>
    <property type="molecule type" value="Genomic_DNA"/>
</dbReference>
<comment type="subcellular location">
    <subcellularLocation>
        <location evidence="6">Cytoplasm</location>
    </subcellularLocation>
</comment>
<dbReference type="HAMAP" id="MF_00054_B">
    <property type="entry name" value="EF_G_EF_2_B"/>
    <property type="match status" value="1"/>
</dbReference>
<keyword evidence="3 6" id="KW-0251">Elongation factor</keyword>
<dbReference type="NCBIfam" id="NF009381">
    <property type="entry name" value="PRK12740.1-5"/>
    <property type="match status" value="1"/>
</dbReference>
<dbReference type="CDD" id="cd03713">
    <property type="entry name" value="EFG_mtEFG_C"/>
    <property type="match status" value="1"/>
</dbReference>
<dbReference type="Gene3D" id="3.30.70.240">
    <property type="match status" value="1"/>
</dbReference>
<organism evidence="9">
    <name type="scientific">candidate division WOR-3 bacterium</name>
    <dbReference type="NCBI Taxonomy" id="2052148"/>
    <lineage>
        <taxon>Bacteria</taxon>
        <taxon>Bacteria division WOR-3</taxon>
    </lineage>
</organism>
<protein>
    <recommendedName>
        <fullName evidence="6 7">Elongation factor G</fullName>
        <shortName evidence="6">EF-G</shortName>
    </recommendedName>
</protein>
<evidence type="ECO:0000256" key="4">
    <source>
        <dbReference type="ARBA" id="ARBA00022917"/>
    </source>
</evidence>
<dbReference type="Pfam" id="PF03764">
    <property type="entry name" value="EFG_IV"/>
    <property type="match status" value="1"/>
</dbReference>
<dbReference type="Pfam" id="PF00009">
    <property type="entry name" value="GTP_EFTU"/>
    <property type="match status" value="1"/>
</dbReference>
<dbReference type="SMART" id="SM00889">
    <property type="entry name" value="EFG_IV"/>
    <property type="match status" value="1"/>
</dbReference>
<dbReference type="SUPFAM" id="SSF54980">
    <property type="entry name" value="EF-G C-terminal domain-like"/>
    <property type="match status" value="2"/>
</dbReference>
<dbReference type="InterPro" id="IPR035647">
    <property type="entry name" value="EFG_III/V"/>
</dbReference>
<dbReference type="Gene3D" id="3.30.70.870">
    <property type="entry name" value="Elongation Factor G (Translational Gtpase), domain 3"/>
    <property type="match status" value="1"/>
</dbReference>
<keyword evidence="2 6" id="KW-0547">Nucleotide-binding</keyword>
<dbReference type="Gene3D" id="2.40.30.10">
    <property type="entry name" value="Translation factors"/>
    <property type="match status" value="1"/>
</dbReference>
<accession>A0A7C3YP52</accession>
<dbReference type="AlphaFoldDB" id="A0A7C3YP52"/>
<dbReference type="InterPro" id="IPR027417">
    <property type="entry name" value="P-loop_NTPase"/>
</dbReference>
<dbReference type="PANTHER" id="PTHR43261">
    <property type="entry name" value="TRANSLATION ELONGATION FACTOR G-RELATED"/>
    <property type="match status" value="1"/>
</dbReference>
<reference evidence="9" key="1">
    <citation type="journal article" date="2020" name="mSystems">
        <title>Genome- and Community-Level Interaction Insights into Carbon Utilization and Element Cycling Functions of Hydrothermarchaeota in Hydrothermal Sediment.</title>
        <authorList>
            <person name="Zhou Z."/>
            <person name="Liu Y."/>
            <person name="Xu W."/>
            <person name="Pan J."/>
            <person name="Luo Z.H."/>
            <person name="Li M."/>
        </authorList>
    </citation>
    <scope>NUCLEOTIDE SEQUENCE [LARGE SCALE GENOMIC DNA]</scope>
    <source>
        <strain evidence="9">SpSt-906</strain>
    </source>
</reference>
<dbReference type="InterPro" id="IPR014721">
    <property type="entry name" value="Ribsml_uS5_D2-typ_fold_subgr"/>
</dbReference>
<dbReference type="InterPro" id="IPR041095">
    <property type="entry name" value="EFG_II"/>
</dbReference>
<dbReference type="CDD" id="cd01886">
    <property type="entry name" value="EF-G"/>
    <property type="match status" value="1"/>
</dbReference>
<dbReference type="PRINTS" id="PR00315">
    <property type="entry name" value="ELONGATNFCT"/>
</dbReference>
<dbReference type="PROSITE" id="PS51722">
    <property type="entry name" value="G_TR_2"/>
    <property type="match status" value="1"/>
</dbReference>
<feature type="binding site" evidence="6">
    <location>
        <begin position="77"/>
        <end position="81"/>
    </location>
    <ligand>
        <name>GTP</name>
        <dbReference type="ChEBI" id="CHEBI:37565"/>
    </ligand>
</feature>
<dbReference type="InterPro" id="IPR005517">
    <property type="entry name" value="Transl_elong_EFG/EF2_IV"/>
</dbReference>
<dbReference type="SMART" id="SM00838">
    <property type="entry name" value="EFG_C"/>
    <property type="match status" value="1"/>
</dbReference>
<dbReference type="InterPro" id="IPR031157">
    <property type="entry name" value="G_TR_CS"/>
</dbReference>
<dbReference type="InterPro" id="IPR009000">
    <property type="entry name" value="Transl_B-barrel_sf"/>
</dbReference>
<comment type="caution">
    <text evidence="9">The sequence shown here is derived from an EMBL/GenBank/DDBJ whole genome shotgun (WGS) entry which is preliminary data.</text>
</comment>
<evidence type="ECO:0000256" key="5">
    <source>
        <dbReference type="ARBA" id="ARBA00023134"/>
    </source>
</evidence>
<dbReference type="NCBIfam" id="TIGR00484">
    <property type="entry name" value="EF-G"/>
    <property type="match status" value="1"/>
</dbReference>
<dbReference type="GO" id="GO:0003924">
    <property type="term" value="F:GTPase activity"/>
    <property type="evidence" value="ECO:0007669"/>
    <property type="project" value="InterPro"/>
</dbReference>
<dbReference type="GO" id="GO:0005525">
    <property type="term" value="F:GTP binding"/>
    <property type="evidence" value="ECO:0007669"/>
    <property type="project" value="UniProtKB-UniRule"/>
</dbReference>
<dbReference type="PROSITE" id="PS00301">
    <property type="entry name" value="G_TR_1"/>
    <property type="match status" value="1"/>
</dbReference>
<feature type="binding site" evidence="6">
    <location>
        <begin position="13"/>
        <end position="20"/>
    </location>
    <ligand>
        <name>GTP</name>
        <dbReference type="ChEBI" id="CHEBI:37565"/>
    </ligand>
</feature>
<dbReference type="InterPro" id="IPR035649">
    <property type="entry name" value="EFG_V"/>
</dbReference>
<dbReference type="Pfam" id="PF22042">
    <property type="entry name" value="EF-G_D2"/>
    <property type="match status" value="1"/>
</dbReference>
<evidence type="ECO:0000313" key="9">
    <source>
        <dbReference type="EMBL" id="HGE98731.1"/>
    </source>
</evidence>
<evidence type="ECO:0000256" key="1">
    <source>
        <dbReference type="ARBA" id="ARBA00005870"/>
    </source>
</evidence>
<dbReference type="Pfam" id="PF14492">
    <property type="entry name" value="EFG_III"/>
    <property type="match status" value="1"/>
</dbReference>
<comment type="similarity">
    <text evidence="1 6">Belongs to the TRAFAC class translation factor GTPase superfamily. Classic translation factor GTPase family. EF-G/EF-2 subfamily.</text>
</comment>
<keyword evidence="4 6" id="KW-0648">Protein biosynthesis</keyword>
<comment type="function">
    <text evidence="6">Catalyzes the GTP-dependent ribosomal translocation step during translation elongation. During this step, the ribosome changes from the pre-translocational (PRE) to the post-translocational (POST) state as the newly formed A-site-bound peptidyl-tRNA and P-site-bound deacylated tRNA move to the P and E sites, respectively. Catalyzes the coordinated movement of the two tRNA molecules, the mRNA and conformational changes in the ribosome.</text>
</comment>
<dbReference type="Gene3D" id="3.40.50.300">
    <property type="entry name" value="P-loop containing nucleotide triphosphate hydrolases"/>
    <property type="match status" value="1"/>
</dbReference>
<dbReference type="GO" id="GO:0032790">
    <property type="term" value="P:ribosome disassembly"/>
    <property type="evidence" value="ECO:0007669"/>
    <property type="project" value="TreeGrafter"/>
</dbReference>
<evidence type="ECO:0000259" key="8">
    <source>
        <dbReference type="PROSITE" id="PS51722"/>
    </source>
</evidence>
<dbReference type="InterPro" id="IPR053905">
    <property type="entry name" value="EF-G-like_DII"/>
</dbReference>
<proteinExistence type="inferred from homology"/>
<evidence type="ECO:0000256" key="2">
    <source>
        <dbReference type="ARBA" id="ARBA00022741"/>
    </source>
</evidence>